<dbReference type="GO" id="GO:0005975">
    <property type="term" value="P:carbohydrate metabolic process"/>
    <property type="evidence" value="ECO:0007669"/>
    <property type="project" value="InterPro"/>
</dbReference>
<accession>A7VQA8</accession>
<keyword evidence="9" id="KW-0408">Iron</keyword>
<comment type="cofactor">
    <cofactor evidence="11">
        <name>NAD(+)</name>
        <dbReference type="ChEBI" id="CHEBI:57540"/>
    </cofactor>
    <text evidence="11">Binds 1 NAD(+) per subunit.</text>
</comment>
<dbReference type="GO" id="GO:0016616">
    <property type="term" value="F:oxidoreductase activity, acting on the CH-OH group of donors, NAD or NADP as acceptor"/>
    <property type="evidence" value="ECO:0007669"/>
    <property type="project" value="InterPro"/>
</dbReference>
<feature type="binding site" evidence="9">
    <location>
        <position position="168"/>
    </location>
    <ligand>
        <name>Mn(2+)</name>
        <dbReference type="ChEBI" id="CHEBI:29035"/>
    </ligand>
</feature>
<dbReference type="PRINTS" id="PR00732">
    <property type="entry name" value="GLHYDRLASE4"/>
</dbReference>
<evidence type="ECO:0000313" key="16">
    <source>
        <dbReference type="Proteomes" id="UP000220611"/>
    </source>
</evidence>
<sequence>MKELKICVIGAGSTYSPELIDGFFNRQDKMKVKEFALMDIRMDRLKIVGGLIERMCQHYDNPPKVIMTDDLKTAVEGADYVVTQFRVGLLPARAKDERIGLRHGYIGQETTGPGGFAKALRTIPVILEIAEMMKKYAPGAKLINFTNPSGIITEAVARYTDVPVVGLCNCPITAFMRTKKHMGWENDDVFFDYFGLNHLAFIKGLYLNGKDVTDEAFEKILDHPNCDEMLGYAFNKRQALAMRVLPVSYLQYYFHQKELYEKISSQEKTRGESLIEVDKQLLKDYSDPNLTTKPAGLSLRGGAWYSEAAVSLINSMETNDGAIHFVCVPNHGCIQGLDDMAVVEVPAVVKGDCLRTLNVGKMPAAIDGLVKHVKAYESLTVKAGAERSADDALLALISHPFIRSVNDAEAILDDIIREHAEYIHLH</sequence>
<keyword evidence="16" id="KW-1185">Reference proteome</keyword>
<evidence type="ECO:0000256" key="8">
    <source>
        <dbReference type="PIRSR" id="PIRSR601088-2"/>
    </source>
</evidence>
<feature type="domain" description="Glycosyl hydrolase family 4 C-terminal" evidence="12">
    <location>
        <begin position="193"/>
        <end position="401"/>
    </location>
</feature>
<dbReference type="HOGENOM" id="CLU_045951_0_1_9"/>
<keyword evidence="6 9" id="KW-0464">Manganese</keyword>
<evidence type="ECO:0000256" key="5">
    <source>
        <dbReference type="ARBA" id="ARBA00023027"/>
    </source>
</evidence>
<dbReference type="AlphaFoldDB" id="A7VQA8"/>
<keyword evidence="9" id="KW-0533">Nickel</keyword>
<evidence type="ECO:0000256" key="2">
    <source>
        <dbReference type="ARBA" id="ARBA00011881"/>
    </source>
</evidence>
<feature type="binding site" evidence="9">
    <location>
        <position position="198"/>
    </location>
    <ligand>
        <name>Mn(2+)</name>
        <dbReference type="ChEBI" id="CHEBI:29035"/>
    </ligand>
</feature>
<dbReference type="InterPro" id="IPR001088">
    <property type="entry name" value="Glyco_hydro_4"/>
</dbReference>
<dbReference type="Gene3D" id="3.40.50.720">
    <property type="entry name" value="NAD(P)-binding Rossmann-like Domain"/>
    <property type="match status" value="1"/>
</dbReference>
<dbReference type="EMBL" id="ABCB02000014">
    <property type="protein sequence ID" value="EDO62613.1"/>
    <property type="molecule type" value="Genomic_DNA"/>
</dbReference>
<name>A7VQA8_9FIRM</name>
<dbReference type="SUPFAM" id="SSF56327">
    <property type="entry name" value="LDH C-terminal domain-like"/>
    <property type="match status" value="1"/>
</dbReference>
<dbReference type="PANTHER" id="PTHR32092:SF5">
    <property type="entry name" value="6-PHOSPHO-BETA-GLUCOSIDASE"/>
    <property type="match status" value="1"/>
</dbReference>
<evidence type="ECO:0000313" key="15">
    <source>
        <dbReference type="Proteomes" id="UP000003490"/>
    </source>
</evidence>
<keyword evidence="5 11" id="KW-0520">NAD</keyword>
<gene>
    <name evidence="14" type="ORF">CH238_10045</name>
    <name evidence="13" type="ORF">CLOLEP_00736</name>
</gene>
<comment type="subunit">
    <text evidence="2">Homotetramer.</text>
</comment>
<comment type="caution">
    <text evidence="13">The sequence shown here is derived from an EMBL/GenBank/DDBJ whole genome shotgun (WGS) entry which is preliminary data.</text>
</comment>
<dbReference type="Gene3D" id="3.90.110.10">
    <property type="entry name" value="Lactate dehydrogenase/glycoside hydrolase, family 4, C-terminal"/>
    <property type="match status" value="1"/>
</dbReference>
<dbReference type="Pfam" id="PF11975">
    <property type="entry name" value="Glyco_hydro_4C"/>
    <property type="match status" value="1"/>
</dbReference>
<reference evidence="14 16" key="3">
    <citation type="submission" date="2017-07" db="EMBL/GenBank/DDBJ databases">
        <title>Prevalence of linear plasmids in Cutibacterium (Propionibacterium) acnes isolates obtained from prostatic tissue.</title>
        <authorList>
            <person name="Davidsson S."/>
            <person name="Carlsson J."/>
            <person name="Molling P."/>
            <person name="Andren O."/>
            <person name="Andersson S.-O."/>
            <person name="Brzuszkiewicz E."/>
            <person name="Poehlein A."/>
            <person name="Al-Zeer M."/>
            <person name="Brinkmann V."/>
            <person name="Scavenius C."/>
            <person name="Nazipi S."/>
            <person name="Soderquist B."/>
            <person name="Bruggemann H."/>
        </authorList>
    </citation>
    <scope>NUCLEOTIDE SEQUENCE [LARGE SCALE GENOMIC DNA]</scope>
    <source>
        <strain evidence="14 16">DSM 753</strain>
    </source>
</reference>
<evidence type="ECO:0000256" key="4">
    <source>
        <dbReference type="ARBA" id="ARBA00022801"/>
    </source>
</evidence>
<evidence type="ECO:0000313" key="14">
    <source>
        <dbReference type="EMBL" id="PEQ24216.1"/>
    </source>
</evidence>
<feature type="binding site" evidence="8">
    <location>
        <position position="93"/>
    </location>
    <ligand>
        <name>substrate</name>
    </ligand>
</feature>
<feature type="binding site" evidence="8">
    <location>
        <position position="147"/>
    </location>
    <ligand>
        <name>substrate</name>
    </ligand>
</feature>
<dbReference type="GO" id="GO:0004553">
    <property type="term" value="F:hydrolase activity, hydrolyzing O-glycosyl compounds"/>
    <property type="evidence" value="ECO:0007669"/>
    <property type="project" value="InterPro"/>
</dbReference>
<proteinExistence type="inferred from homology"/>
<dbReference type="Proteomes" id="UP000003490">
    <property type="component" value="Unassembled WGS sequence"/>
</dbReference>
<evidence type="ECO:0000256" key="7">
    <source>
        <dbReference type="ARBA" id="ARBA00023295"/>
    </source>
</evidence>
<evidence type="ECO:0000256" key="11">
    <source>
        <dbReference type="RuleBase" id="RU361152"/>
    </source>
</evidence>
<dbReference type="PANTHER" id="PTHR32092">
    <property type="entry name" value="6-PHOSPHO-BETA-GLUCOSIDASE-RELATED"/>
    <property type="match status" value="1"/>
</dbReference>
<dbReference type="InterPro" id="IPR036291">
    <property type="entry name" value="NAD(P)-bd_dom_sf"/>
</dbReference>
<reference evidence="13 15" key="1">
    <citation type="submission" date="2007-08" db="EMBL/GenBank/DDBJ databases">
        <title>Draft genome sequence of Clostridium leptum (DSM 753).</title>
        <authorList>
            <person name="Sudarsanam P."/>
            <person name="Ley R."/>
            <person name="Guruge J."/>
            <person name="Turnbaugh P.J."/>
            <person name="Mahowald M."/>
            <person name="Liep D."/>
            <person name="Gordon J."/>
        </authorList>
    </citation>
    <scope>NUCLEOTIDE SEQUENCE [LARGE SCALE GENOMIC DNA]</scope>
    <source>
        <strain evidence="13 15">DSM 753</strain>
    </source>
</reference>
<feature type="site" description="Increases basicity of active site Tyr" evidence="10">
    <location>
        <position position="109"/>
    </location>
</feature>
<keyword evidence="9" id="KW-0170">Cobalt</keyword>
<keyword evidence="4 11" id="KW-0378">Hydrolase</keyword>
<protein>
    <submittedName>
        <fullName evidence="14">6-phospho-beta-glucosidase</fullName>
    </submittedName>
    <submittedName>
        <fullName evidence="13">Family 4 glycosyl hydrolase</fullName>
    </submittedName>
</protein>
<evidence type="ECO:0000256" key="6">
    <source>
        <dbReference type="ARBA" id="ARBA00023211"/>
    </source>
</evidence>
<evidence type="ECO:0000259" key="12">
    <source>
        <dbReference type="Pfam" id="PF11975"/>
    </source>
</evidence>
<comment type="similarity">
    <text evidence="1 11">Belongs to the glycosyl hydrolase 4 family.</text>
</comment>
<evidence type="ECO:0000256" key="3">
    <source>
        <dbReference type="ARBA" id="ARBA00022723"/>
    </source>
</evidence>
<dbReference type="eggNOG" id="COG1486">
    <property type="taxonomic scope" value="Bacteria"/>
</dbReference>
<evidence type="ECO:0000313" key="13">
    <source>
        <dbReference type="EMBL" id="EDO62613.1"/>
    </source>
</evidence>
<dbReference type="EMBL" id="NOXF01000007">
    <property type="protein sequence ID" value="PEQ24216.1"/>
    <property type="molecule type" value="Genomic_DNA"/>
</dbReference>
<reference evidence="13 15" key="2">
    <citation type="submission" date="2007-08" db="EMBL/GenBank/DDBJ databases">
        <authorList>
            <person name="Fulton L."/>
            <person name="Clifton S."/>
            <person name="Fulton B."/>
            <person name="Xu J."/>
            <person name="Minx P."/>
            <person name="Pepin K.H."/>
            <person name="Johnson M."/>
            <person name="Thiruvilangam P."/>
            <person name="Bhonagiri V."/>
            <person name="Nash W.E."/>
            <person name="Wang C."/>
            <person name="Mardis E.R."/>
            <person name="Wilson R.K."/>
        </authorList>
    </citation>
    <scope>NUCLEOTIDE SEQUENCE [LARGE SCALE GENOMIC DNA]</scope>
    <source>
        <strain evidence="13 15">DSM 753</strain>
    </source>
</reference>
<evidence type="ECO:0000256" key="10">
    <source>
        <dbReference type="PIRSR" id="PIRSR601088-4"/>
    </source>
</evidence>
<dbReference type="InterPro" id="IPR015955">
    <property type="entry name" value="Lactate_DH/Glyco_Ohase_4_C"/>
</dbReference>
<dbReference type="CDD" id="cd05296">
    <property type="entry name" value="GH4_P_beta_glucosidase"/>
    <property type="match status" value="1"/>
</dbReference>
<dbReference type="InterPro" id="IPR022616">
    <property type="entry name" value="Glyco_hydro_4_C"/>
</dbReference>
<keyword evidence="7 11" id="KW-0326">Glycosidase</keyword>
<dbReference type="SUPFAM" id="SSF51735">
    <property type="entry name" value="NAD(P)-binding Rossmann-fold domains"/>
    <property type="match status" value="1"/>
</dbReference>
<keyword evidence="3 9" id="KW-0479">Metal-binding</keyword>
<evidence type="ECO:0000256" key="1">
    <source>
        <dbReference type="ARBA" id="ARBA00010141"/>
    </source>
</evidence>
<dbReference type="Proteomes" id="UP000220611">
    <property type="component" value="Unassembled WGS sequence"/>
</dbReference>
<dbReference type="OrthoDB" id="9808275at2"/>
<organism evidence="13 15">
    <name type="scientific">[Clostridium] leptum DSM 753</name>
    <dbReference type="NCBI Taxonomy" id="428125"/>
    <lineage>
        <taxon>Bacteria</taxon>
        <taxon>Bacillati</taxon>
        <taxon>Bacillota</taxon>
        <taxon>Clostridia</taxon>
        <taxon>Eubacteriales</taxon>
        <taxon>Oscillospiraceae</taxon>
        <taxon>Oscillospiraceae incertae sedis</taxon>
    </lineage>
</organism>
<dbReference type="GO" id="GO:0046872">
    <property type="term" value="F:metal ion binding"/>
    <property type="evidence" value="ECO:0007669"/>
    <property type="project" value="UniProtKB-KW"/>
</dbReference>
<dbReference type="Pfam" id="PF02056">
    <property type="entry name" value="Glyco_hydro_4"/>
    <property type="match status" value="1"/>
</dbReference>
<evidence type="ECO:0000256" key="9">
    <source>
        <dbReference type="PIRSR" id="PIRSR601088-3"/>
    </source>
</evidence>